<accession>A0ABN9YDE2</accession>
<organism evidence="1 2">
    <name type="scientific">Prorocentrum cordatum</name>
    <dbReference type="NCBI Taxonomy" id="2364126"/>
    <lineage>
        <taxon>Eukaryota</taxon>
        <taxon>Sar</taxon>
        <taxon>Alveolata</taxon>
        <taxon>Dinophyceae</taxon>
        <taxon>Prorocentrales</taxon>
        <taxon>Prorocentraceae</taxon>
        <taxon>Prorocentrum</taxon>
    </lineage>
</organism>
<dbReference type="Gene3D" id="3.60.10.10">
    <property type="entry name" value="Endonuclease/exonuclease/phosphatase"/>
    <property type="match status" value="1"/>
</dbReference>
<dbReference type="PANTHER" id="PTHR19446">
    <property type="entry name" value="REVERSE TRANSCRIPTASES"/>
    <property type="match status" value="1"/>
</dbReference>
<protein>
    <recommendedName>
        <fullName evidence="3">Reverse transcriptase domain-containing protein</fullName>
    </recommendedName>
</protein>
<name>A0ABN9YDE2_9DINO</name>
<dbReference type="EMBL" id="CAUYUJ010022469">
    <property type="protein sequence ID" value="CAK0910824.1"/>
    <property type="molecule type" value="Genomic_DNA"/>
</dbReference>
<reference evidence="1" key="1">
    <citation type="submission" date="2023-10" db="EMBL/GenBank/DDBJ databases">
        <authorList>
            <person name="Chen Y."/>
            <person name="Shah S."/>
            <person name="Dougan E. K."/>
            <person name="Thang M."/>
            <person name="Chan C."/>
        </authorList>
    </citation>
    <scope>NUCLEOTIDE SEQUENCE [LARGE SCALE GENOMIC DNA]</scope>
</reference>
<evidence type="ECO:0000313" key="1">
    <source>
        <dbReference type="EMBL" id="CAK0910824.1"/>
    </source>
</evidence>
<comment type="caution">
    <text evidence="1">The sequence shown here is derived from an EMBL/GenBank/DDBJ whole genome shotgun (WGS) entry which is preliminary data.</text>
</comment>
<dbReference type="InterPro" id="IPR036691">
    <property type="entry name" value="Endo/exonu/phosph_ase_sf"/>
</dbReference>
<feature type="non-terminal residue" evidence="1">
    <location>
        <position position="1446"/>
    </location>
</feature>
<keyword evidence="2" id="KW-1185">Reference proteome</keyword>
<proteinExistence type="predicted"/>
<dbReference type="SUPFAM" id="SSF56219">
    <property type="entry name" value="DNase I-like"/>
    <property type="match status" value="1"/>
</dbReference>
<sequence>GDEVDLDAYATMAYVQSLQSKIDAMETSIKESINSTVTTVVSSATNPISLALKAAQDGIDGLGAKIEKNVHLAVGQQIDATRKHVQQQLDAFNIRVGEVEAKQEKTDKAIELMAEQVKVLQRELATANVQPIKQQFISRDFDREIDATIIEVHADGLVTLAKATESLTKLAVGCDIRETDFTVTGNDTAKFFTIKFTGLPGPASRRVQKVLDSMRSTSGTWVRIYADAVSGHGTVELRMGPDKSPKQIKTEIVGKRLRQAMEREFPNHVWRVDRSKAWITAGWAPVIAYSVRPGRDEPTILTFQDTGLPALGIDRTTLKNAANVLARSQNRLACGPTPCLAVGTWNARALLGYQGRRVVEKSAYLKSMSLSKMVLGIQEVHQNHGQLLAFMRKIDSTLDMHSSFAPGHHGTISGGVATVFPAGMNAVSDPVFPGRVLRSVFRAGDQVMILYNIHNYDLSNATIQNITTRINSDLQWARSDPSRVVLFVTGDFNFSAVGKLKLLDPVAKGNSNPTETSKASARKWHNALKHLVEIDRADTTHYCSETKADATIDRCFCSFTPTQMLQLAVTSSTFSAPEDLSRRRVSDHAALFVSFTMRDAKPSPNQPIAQYIVKSPVFKEIADKVFAASPMGNLSPPTKLIQKLQLWNPLSKRLILTGVKTSEGTVTGPNERLKKLVEHWQPVFAGKTVDVTKAAVYLNQFSPTIDFSKYRPPDYETLKKFARRSSSTSPGLDGLPYLAWSAHEKCTEVLWDVMCYMLNGGILPDEVNATVQASLPKGEEPEDSEHHGCHRDPPKVRVLGLRNTSLKIISSTMNAATAVLAAEVVPASQRGFIHRRNFAYNILELDAESRIALADPDAQDMLPVLVSLDIAQAFPSFARQFIRLALKAMGAPEAILMFFDSMCNNILAMAPCAGQCVPLFYIRSGIIQGCGWSGTLYALGTASFLLNLETVLEAQGRGLCRACADDLGLVLRAAAYLVYLADVMLCMEILAGLELKAPKCHIIPLAGQVNADLTLKLKNALLDIVPKFKDFNICDRLTYLGLLLSPGATDQLINAKAFNKYRSRVGARSAGDAPAVGTVALCNGRAPPVLGYLAQHALPPHEHFKHESWINASILRFPNGAFRLKDWSFLKDWGVPAPRSLQLSMLATIVRAVTSTFKKFTEIRERLRVGLNSYGLQQTLEGAARGALHLSPPWWQTQAFVETMHQIATATSDHVYYPHQLVAPAIEAARAAVANEQPGLAQKHAYASALTTRGADGIGPFLQDRIVKELPHANELFIHNPTIMHDIQPAMKRLPPSWATAWMRTLSFSWLTSYRVAYPCGGRLCIFGCANGQDKMCHYLVCAPLALAVGRACGAPPLSTEFAKLGLIDQSNECAESIAVACLTYHMLRQETHVSAEATLTAARRPLDTDIHLHLIGIVWEMPAYRIHFGSVGPPLITISIQFTSE</sequence>
<feature type="non-terminal residue" evidence="1">
    <location>
        <position position="1"/>
    </location>
</feature>
<dbReference type="Proteomes" id="UP001189429">
    <property type="component" value="Unassembled WGS sequence"/>
</dbReference>
<evidence type="ECO:0008006" key="3">
    <source>
        <dbReference type="Google" id="ProtNLM"/>
    </source>
</evidence>
<gene>
    <name evidence="1" type="ORF">PCOR1329_LOCUS84886</name>
</gene>
<evidence type="ECO:0000313" key="2">
    <source>
        <dbReference type="Proteomes" id="UP001189429"/>
    </source>
</evidence>